<proteinExistence type="predicted"/>
<comment type="caution">
    <text evidence="4">The sequence shown here is derived from an EMBL/GenBank/DDBJ whole genome shotgun (WGS) entry which is preliminary data.</text>
</comment>
<dbReference type="OrthoDB" id="253051at2"/>
<dbReference type="InterPro" id="IPR011483">
    <property type="entry name" value="Sde182_NH-like"/>
</dbReference>
<keyword evidence="1" id="KW-0732">Signal</keyword>
<evidence type="ECO:0008006" key="6">
    <source>
        <dbReference type="Google" id="ProtNLM"/>
    </source>
</evidence>
<feature type="signal peptide" evidence="1">
    <location>
        <begin position="1"/>
        <end position="22"/>
    </location>
</feature>
<protein>
    <recommendedName>
        <fullName evidence="6">DUF1593 domain-containing protein</fullName>
    </recommendedName>
</protein>
<dbReference type="Pfam" id="PF21027">
    <property type="entry name" value="Sde0182_C"/>
    <property type="match status" value="1"/>
</dbReference>
<dbReference type="InterPro" id="IPR013783">
    <property type="entry name" value="Ig-like_fold"/>
</dbReference>
<dbReference type="Proteomes" id="UP000316714">
    <property type="component" value="Unassembled WGS sequence"/>
</dbReference>
<sequence precursor="true">MVRVARLFVLASACFVSSPAPAEPGSGNTGKHTKPRVINTTDLGADPDDEQSMVRQLVCANEFDLEGLVVATGCWKKRQHDAKMLDKLVDAYGEVQQNLQAHAEGFPDVEHLRAISVMGQRGYGMGDVGDGKDSPGSELIIASVDKDDPRPVWVMCWGGANTAAQAIWKVRATRTADELAKFLGKLRVFDILGQDDAGAWIARNFPDLLYIRATKVYGWQPSDEYLSEHIQSHGPLGAMYPDRKWATEGDTPAFMHVYPNGVNDPDRVDQGGWGGRFDIAKKAGIRSMSPVKNEGEFDPYLMHGNTAEGAAAIKRWADAYNNDFAARMDWSVTDDYAAANHHPVAVVNGDANHRVLELAAAAGSTVELTAAGTGDPDGDSLSYTWSVYREPSSYRKEVPIENAAADSASVRVPQDAAGKSIHIILETRDDGAPRLYAYRRVIINAQ</sequence>
<reference evidence="4 5" key="1">
    <citation type="submission" date="2019-02" db="EMBL/GenBank/DDBJ databases">
        <title>Deep-cultivation of Planctomycetes and their phenomic and genomic characterization uncovers novel biology.</title>
        <authorList>
            <person name="Wiegand S."/>
            <person name="Jogler M."/>
            <person name="Boedeker C."/>
            <person name="Pinto D."/>
            <person name="Vollmers J."/>
            <person name="Rivas-Marin E."/>
            <person name="Kohn T."/>
            <person name="Peeters S.H."/>
            <person name="Heuer A."/>
            <person name="Rast P."/>
            <person name="Oberbeckmann S."/>
            <person name="Bunk B."/>
            <person name="Jeske O."/>
            <person name="Meyerdierks A."/>
            <person name="Storesund J.E."/>
            <person name="Kallscheuer N."/>
            <person name="Luecker S."/>
            <person name="Lage O.M."/>
            <person name="Pohl T."/>
            <person name="Merkel B.J."/>
            <person name="Hornburger P."/>
            <person name="Mueller R.-W."/>
            <person name="Bruemmer F."/>
            <person name="Labrenz M."/>
            <person name="Spormann A.M."/>
            <person name="Op Den Camp H."/>
            <person name="Overmann J."/>
            <person name="Amann R."/>
            <person name="Jetten M.S.M."/>
            <person name="Mascher T."/>
            <person name="Medema M.H."/>
            <person name="Devos D.P."/>
            <person name="Kaster A.-K."/>
            <person name="Ovreas L."/>
            <person name="Rohde M."/>
            <person name="Galperin M.Y."/>
            <person name="Jogler C."/>
        </authorList>
    </citation>
    <scope>NUCLEOTIDE SEQUENCE [LARGE SCALE GENOMIC DNA]</scope>
    <source>
        <strain evidence="4 5">KOR34</strain>
    </source>
</reference>
<evidence type="ECO:0000313" key="4">
    <source>
        <dbReference type="EMBL" id="TWT38148.1"/>
    </source>
</evidence>
<evidence type="ECO:0000259" key="3">
    <source>
        <dbReference type="Pfam" id="PF21027"/>
    </source>
</evidence>
<dbReference type="RefSeq" id="WP_146565458.1">
    <property type="nucleotide sequence ID" value="NZ_SIHJ01000001.1"/>
</dbReference>
<gene>
    <name evidence="4" type="ORF">KOR34_31160</name>
</gene>
<dbReference type="SUPFAM" id="SSF53590">
    <property type="entry name" value="Nucleoside hydrolase"/>
    <property type="match status" value="1"/>
</dbReference>
<dbReference type="InterPro" id="IPR048527">
    <property type="entry name" value="Sde182_C"/>
</dbReference>
<keyword evidence="5" id="KW-1185">Reference proteome</keyword>
<dbReference type="AlphaFoldDB" id="A0A5C5VHR2"/>
<feature type="chain" id="PRO_5022714924" description="DUF1593 domain-containing protein" evidence="1">
    <location>
        <begin position="23"/>
        <end position="446"/>
    </location>
</feature>
<dbReference type="EMBL" id="SIHJ01000001">
    <property type="protein sequence ID" value="TWT38148.1"/>
    <property type="molecule type" value="Genomic_DNA"/>
</dbReference>
<organism evidence="4 5">
    <name type="scientific">Posidoniimonas corsicana</name>
    <dbReference type="NCBI Taxonomy" id="1938618"/>
    <lineage>
        <taxon>Bacteria</taxon>
        <taxon>Pseudomonadati</taxon>
        <taxon>Planctomycetota</taxon>
        <taxon>Planctomycetia</taxon>
        <taxon>Pirellulales</taxon>
        <taxon>Lacipirellulaceae</taxon>
        <taxon>Posidoniimonas</taxon>
    </lineage>
</organism>
<evidence type="ECO:0000259" key="2">
    <source>
        <dbReference type="Pfam" id="PF07632"/>
    </source>
</evidence>
<evidence type="ECO:0000313" key="5">
    <source>
        <dbReference type="Proteomes" id="UP000316714"/>
    </source>
</evidence>
<dbReference type="GO" id="GO:0016799">
    <property type="term" value="F:hydrolase activity, hydrolyzing N-glycosyl compounds"/>
    <property type="evidence" value="ECO:0007669"/>
    <property type="project" value="InterPro"/>
</dbReference>
<dbReference type="Pfam" id="PF07632">
    <property type="entry name" value="Sde182_NH-like"/>
    <property type="match status" value="1"/>
</dbReference>
<dbReference type="Gene3D" id="2.60.40.10">
    <property type="entry name" value="Immunoglobulins"/>
    <property type="match status" value="1"/>
</dbReference>
<accession>A0A5C5VHR2</accession>
<name>A0A5C5VHR2_9BACT</name>
<dbReference type="InterPro" id="IPR036452">
    <property type="entry name" value="Ribo_hydro-like"/>
</dbReference>
<feature type="domain" description="Cellulose-binding Sde182 C-terminal" evidence="3">
    <location>
        <begin position="365"/>
        <end position="444"/>
    </location>
</feature>
<evidence type="ECO:0000256" key="1">
    <source>
        <dbReference type="SAM" id="SignalP"/>
    </source>
</evidence>
<feature type="domain" description="Cellulose-binding Sde182 nucleoside hydrolase-like" evidence="2">
    <location>
        <begin position="36"/>
        <end position="277"/>
    </location>
</feature>
<dbReference type="Gene3D" id="3.90.245.10">
    <property type="entry name" value="Ribonucleoside hydrolase-like"/>
    <property type="match status" value="1"/>
</dbReference>